<dbReference type="InterPro" id="IPR050109">
    <property type="entry name" value="HTH-type_TetR-like_transc_reg"/>
</dbReference>
<dbReference type="PROSITE" id="PS50977">
    <property type="entry name" value="HTH_TETR_2"/>
    <property type="match status" value="1"/>
</dbReference>
<keyword evidence="3" id="KW-0804">Transcription</keyword>
<dbReference type="PANTHER" id="PTHR30055:SF234">
    <property type="entry name" value="HTH-TYPE TRANSCRIPTIONAL REGULATOR BETI"/>
    <property type="match status" value="1"/>
</dbReference>
<evidence type="ECO:0000256" key="4">
    <source>
        <dbReference type="PROSITE-ProRule" id="PRU00335"/>
    </source>
</evidence>
<proteinExistence type="predicted"/>
<protein>
    <submittedName>
        <fullName evidence="6">TetR family transcriptional regulator</fullName>
    </submittedName>
</protein>
<dbReference type="InterPro" id="IPR001647">
    <property type="entry name" value="HTH_TetR"/>
</dbReference>
<dbReference type="Gene3D" id="1.10.357.10">
    <property type="entry name" value="Tetracycline Repressor, domain 2"/>
    <property type="match status" value="1"/>
</dbReference>
<keyword evidence="7" id="KW-1185">Reference proteome</keyword>
<dbReference type="InterPro" id="IPR036271">
    <property type="entry name" value="Tet_transcr_reg_TetR-rel_C_sf"/>
</dbReference>
<dbReference type="GO" id="GO:0000976">
    <property type="term" value="F:transcription cis-regulatory region binding"/>
    <property type="evidence" value="ECO:0007669"/>
    <property type="project" value="TreeGrafter"/>
</dbReference>
<organism evidence="6 7">
    <name type="scientific">Sphingomonas ursincola</name>
    <dbReference type="NCBI Taxonomy" id="56361"/>
    <lineage>
        <taxon>Bacteria</taxon>
        <taxon>Pseudomonadati</taxon>
        <taxon>Pseudomonadota</taxon>
        <taxon>Alphaproteobacteria</taxon>
        <taxon>Sphingomonadales</taxon>
        <taxon>Sphingomonadaceae</taxon>
        <taxon>Sphingomonas</taxon>
    </lineage>
</organism>
<evidence type="ECO:0000313" key="7">
    <source>
        <dbReference type="Proteomes" id="UP000589292"/>
    </source>
</evidence>
<keyword evidence="1" id="KW-0805">Transcription regulation</keyword>
<sequence length="210" mass="22826">MADRKNPGRPRDNGRDVGAALLEAARTHFAAKGYEATPLRLIAADAGADVALISYHFGGKLGLWKALVASAAAQLFDALSAAESGEGGSSPAARLRRIMAAYIAHLLAHPEVPRLILRDITVDSDRSDWLLRELSAPLHQRFYDLARAAAQSLARPTLHLEFRVANFIYAAASSVARRERLTRLVEGMKDDQRFGDALELVLIDEVLDCG</sequence>
<feature type="DNA-binding region" description="H-T-H motif" evidence="4">
    <location>
        <begin position="38"/>
        <end position="57"/>
    </location>
</feature>
<evidence type="ECO:0000259" key="5">
    <source>
        <dbReference type="PROSITE" id="PS50977"/>
    </source>
</evidence>
<dbReference type="Proteomes" id="UP000589292">
    <property type="component" value="Unassembled WGS sequence"/>
</dbReference>
<evidence type="ECO:0000256" key="2">
    <source>
        <dbReference type="ARBA" id="ARBA00023125"/>
    </source>
</evidence>
<reference evidence="6 7" key="1">
    <citation type="journal article" date="1994" name="Int. J. Syst. Bacteriol.">
        <title>Phylogenetic positions of novel aerobic, bacteriochlorophyll a-containing bacteria and description of Roseococcus thiosulfatophilus gen. nov., sp. nov., Erythromicrobium ramosum gen. nov., sp. nov., and Erythrobacter litoralis sp. nov.</title>
        <authorList>
            <person name="Yurkov V."/>
            <person name="Stackebrandt E."/>
            <person name="Holmes A."/>
            <person name="Fuerst J.A."/>
            <person name="Hugenholtz P."/>
            <person name="Golecki J."/>
            <person name="Gad'on N."/>
            <person name="Gorlenko V.M."/>
            <person name="Kompantseva E.I."/>
            <person name="Drews G."/>
        </authorList>
    </citation>
    <scope>NUCLEOTIDE SEQUENCE [LARGE SCALE GENOMIC DNA]</scope>
    <source>
        <strain evidence="6 7">KR-99</strain>
    </source>
</reference>
<dbReference type="AlphaFoldDB" id="A0A7V8RBD3"/>
<keyword evidence="2 4" id="KW-0238">DNA-binding</keyword>
<dbReference type="EMBL" id="VDES01000001">
    <property type="protein sequence ID" value="MBA1373348.1"/>
    <property type="molecule type" value="Genomic_DNA"/>
</dbReference>
<dbReference type="Pfam" id="PF00440">
    <property type="entry name" value="TetR_N"/>
    <property type="match status" value="1"/>
</dbReference>
<evidence type="ECO:0000256" key="1">
    <source>
        <dbReference type="ARBA" id="ARBA00023015"/>
    </source>
</evidence>
<dbReference type="RefSeq" id="WP_181266431.1">
    <property type="nucleotide sequence ID" value="NZ_BAAAGB010000002.1"/>
</dbReference>
<comment type="caution">
    <text evidence="6">The sequence shown here is derived from an EMBL/GenBank/DDBJ whole genome shotgun (WGS) entry which is preliminary data.</text>
</comment>
<dbReference type="PANTHER" id="PTHR30055">
    <property type="entry name" value="HTH-TYPE TRANSCRIPTIONAL REGULATOR RUTR"/>
    <property type="match status" value="1"/>
</dbReference>
<feature type="domain" description="HTH tetR-type" evidence="5">
    <location>
        <begin position="15"/>
        <end position="75"/>
    </location>
</feature>
<dbReference type="InterPro" id="IPR009057">
    <property type="entry name" value="Homeodomain-like_sf"/>
</dbReference>
<gene>
    <name evidence="6" type="ORF">FG486_03285</name>
</gene>
<dbReference type="SUPFAM" id="SSF48498">
    <property type="entry name" value="Tetracyclin repressor-like, C-terminal domain"/>
    <property type="match status" value="1"/>
</dbReference>
<name>A0A7V8RBD3_9SPHN</name>
<evidence type="ECO:0000256" key="3">
    <source>
        <dbReference type="ARBA" id="ARBA00023163"/>
    </source>
</evidence>
<evidence type="ECO:0000313" key="6">
    <source>
        <dbReference type="EMBL" id="MBA1373348.1"/>
    </source>
</evidence>
<dbReference type="GO" id="GO:0003700">
    <property type="term" value="F:DNA-binding transcription factor activity"/>
    <property type="evidence" value="ECO:0007669"/>
    <property type="project" value="TreeGrafter"/>
</dbReference>
<accession>A0A7V8RBD3</accession>
<dbReference type="SUPFAM" id="SSF46689">
    <property type="entry name" value="Homeodomain-like"/>
    <property type="match status" value="1"/>
</dbReference>